<keyword evidence="8" id="KW-1185">Reference proteome</keyword>
<dbReference type="Pfam" id="PF01171">
    <property type="entry name" value="ATP_bind_3"/>
    <property type="match status" value="1"/>
</dbReference>
<evidence type="ECO:0000256" key="2">
    <source>
        <dbReference type="ARBA" id="ARBA00022694"/>
    </source>
</evidence>
<dbReference type="InterPro" id="IPR012795">
    <property type="entry name" value="tRNA_Ile_lys_synt_N"/>
</dbReference>
<dbReference type="SUPFAM" id="SSF52402">
    <property type="entry name" value="Adenine nucleotide alpha hydrolases-like"/>
    <property type="match status" value="1"/>
</dbReference>
<dbReference type="HAMAP" id="MF_01161">
    <property type="entry name" value="tRNA_Ile_lys_synt"/>
    <property type="match status" value="1"/>
</dbReference>
<comment type="subcellular location">
    <subcellularLocation>
        <location evidence="6">Cytoplasm</location>
    </subcellularLocation>
</comment>
<dbReference type="NCBIfam" id="TIGR02432">
    <property type="entry name" value="lysidine_TilS_N"/>
    <property type="match status" value="1"/>
</dbReference>
<evidence type="ECO:0000256" key="5">
    <source>
        <dbReference type="ARBA" id="ARBA00048539"/>
    </source>
</evidence>
<dbReference type="InterPro" id="IPR012094">
    <property type="entry name" value="tRNA_Ile_lys_synt"/>
</dbReference>
<name>A0A291ISL7_9MOLU</name>
<dbReference type="GO" id="GO:0006400">
    <property type="term" value="P:tRNA modification"/>
    <property type="evidence" value="ECO:0007669"/>
    <property type="project" value="UniProtKB-UniRule"/>
</dbReference>
<keyword evidence="1 6" id="KW-0436">Ligase</keyword>
<dbReference type="GO" id="GO:0005737">
    <property type="term" value="C:cytoplasm"/>
    <property type="evidence" value="ECO:0007669"/>
    <property type="project" value="UniProtKB-SubCell"/>
</dbReference>
<dbReference type="Proteomes" id="UP000232227">
    <property type="component" value="Chromosome"/>
</dbReference>
<evidence type="ECO:0000256" key="6">
    <source>
        <dbReference type="HAMAP-Rule" id="MF_01161"/>
    </source>
</evidence>
<dbReference type="PANTHER" id="PTHR43033:SF1">
    <property type="entry name" value="TRNA(ILE)-LYSIDINE SYNTHASE-RELATED"/>
    <property type="match status" value="1"/>
</dbReference>
<dbReference type="Gene3D" id="3.40.50.620">
    <property type="entry name" value="HUPs"/>
    <property type="match status" value="1"/>
</dbReference>
<evidence type="ECO:0000313" key="7">
    <source>
        <dbReference type="EMBL" id="ATG97691.1"/>
    </source>
</evidence>
<evidence type="ECO:0000256" key="3">
    <source>
        <dbReference type="ARBA" id="ARBA00022741"/>
    </source>
</evidence>
<dbReference type="RefSeq" id="WP_096862979.1">
    <property type="nucleotide sequence ID" value="NZ_CP023668.1"/>
</dbReference>
<dbReference type="EMBL" id="CP023668">
    <property type="protein sequence ID" value="ATG97691.1"/>
    <property type="molecule type" value="Genomic_DNA"/>
</dbReference>
<keyword evidence="4 6" id="KW-0067">ATP-binding</keyword>
<comment type="similarity">
    <text evidence="6">Belongs to the tRNA(Ile)-lysidine synthase family.</text>
</comment>
<dbReference type="InterPro" id="IPR011063">
    <property type="entry name" value="TilS/TtcA_N"/>
</dbReference>
<organism evidence="7 8">
    <name type="scientific">Mesoplasma lactucae ATCC 49193</name>
    <dbReference type="NCBI Taxonomy" id="81460"/>
    <lineage>
        <taxon>Bacteria</taxon>
        <taxon>Bacillati</taxon>
        <taxon>Mycoplasmatota</taxon>
        <taxon>Mollicutes</taxon>
        <taxon>Entomoplasmatales</taxon>
        <taxon>Entomoplasmataceae</taxon>
        <taxon>Mesoplasma</taxon>
    </lineage>
</organism>
<proteinExistence type="inferred from homology"/>
<gene>
    <name evidence="6 7" type="primary">tilS</name>
    <name evidence="7" type="ORF">CP520_03050</name>
</gene>
<accession>A0A291ISL7</accession>
<reference evidence="7 8" key="1">
    <citation type="submission" date="2017-09" db="EMBL/GenBank/DDBJ databases">
        <title>SPAdes assembly of the Mesoplasma lactucae genome.</title>
        <authorList>
            <person name="Knight T.F."/>
            <person name="Rubinstein R."/>
            <person name="Citino T."/>
        </authorList>
    </citation>
    <scope>NUCLEOTIDE SEQUENCE [LARGE SCALE GENOMIC DNA]</scope>
    <source>
        <strain evidence="7 8">831-C4</strain>
    </source>
</reference>
<keyword evidence="3 6" id="KW-0547">Nucleotide-binding</keyword>
<keyword evidence="2 6" id="KW-0819">tRNA processing</keyword>
<comment type="function">
    <text evidence="6">Ligates lysine onto the cytidine present at position 34 of the AUA codon-specific tRNA(Ile) that contains the anticodon CAU, in an ATP-dependent manner. Cytidine is converted to lysidine, thus changing the amino acid specificity of the tRNA from methionine to isoleucine.</text>
</comment>
<comment type="domain">
    <text evidence="6">The N-terminal region contains the highly conserved SGGXDS motif, predicted to be a P-loop motif involved in ATP binding.</text>
</comment>
<protein>
    <recommendedName>
        <fullName evidence="6">tRNA(Ile)-lysidine synthase</fullName>
        <ecNumber evidence="6">6.3.4.19</ecNumber>
    </recommendedName>
    <alternativeName>
        <fullName evidence="6">tRNA(Ile)-2-lysyl-cytidine synthase</fullName>
    </alternativeName>
    <alternativeName>
        <fullName evidence="6">tRNA(Ile)-lysidine synthetase</fullName>
    </alternativeName>
</protein>
<evidence type="ECO:0000313" key="8">
    <source>
        <dbReference type="Proteomes" id="UP000232227"/>
    </source>
</evidence>
<keyword evidence="6" id="KW-0963">Cytoplasm</keyword>
<dbReference type="PANTHER" id="PTHR43033">
    <property type="entry name" value="TRNA(ILE)-LYSIDINE SYNTHASE-RELATED"/>
    <property type="match status" value="1"/>
</dbReference>
<dbReference type="CDD" id="cd01992">
    <property type="entry name" value="TilS_N"/>
    <property type="match status" value="1"/>
</dbReference>
<dbReference type="InterPro" id="IPR014729">
    <property type="entry name" value="Rossmann-like_a/b/a_fold"/>
</dbReference>
<dbReference type="AlphaFoldDB" id="A0A291ISL7"/>
<dbReference type="GO" id="GO:0005524">
    <property type="term" value="F:ATP binding"/>
    <property type="evidence" value="ECO:0007669"/>
    <property type="project" value="UniProtKB-UniRule"/>
</dbReference>
<dbReference type="GO" id="GO:0032267">
    <property type="term" value="F:tRNA(Ile)-lysidine synthase activity"/>
    <property type="evidence" value="ECO:0007669"/>
    <property type="project" value="UniProtKB-EC"/>
</dbReference>
<evidence type="ECO:0000256" key="1">
    <source>
        <dbReference type="ARBA" id="ARBA00022598"/>
    </source>
</evidence>
<comment type="catalytic activity">
    <reaction evidence="5 6">
        <text>cytidine(34) in tRNA(Ile2) + L-lysine + ATP = lysidine(34) in tRNA(Ile2) + AMP + diphosphate + H(+)</text>
        <dbReference type="Rhea" id="RHEA:43744"/>
        <dbReference type="Rhea" id="RHEA-COMP:10625"/>
        <dbReference type="Rhea" id="RHEA-COMP:10670"/>
        <dbReference type="ChEBI" id="CHEBI:15378"/>
        <dbReference type="ChEBI" id="CHEBI:30616"/>
        <dbReference type="ChEBI" id="CHEBI:32551"/>
        <dbReference type="ChEBI" id="CHEBI:33019"/>
        <dbReference type="ChEBI" id="CHEBI:82748"/>
        <dbReference type="ChEBI" id="CHEBI:83665"/>
        <dbReference type="ChEBI" id="CHEBI:456215"/>
        <dbReference type="EC" id="6.3.4.19"/>
    </reaction>
</comment>
<sequence>MMIKSNERILVGVSGGPDSMYLLNSLKEQGYKNIIACHVNYNYRENSIKDEELVKEYCSKNNIELQVKNIDSSIYKKLNENFEKYARNIRYNFFADVARKNNAKYLFIAHNKNDSIETFLLQEERGSIVSYYGLKFVSDYKGLIVVRPLLNMLKSTILEKDKELNIPFVIDQTNSDIRYKRNKIRSQISEADFPKYEKEIKEANLENEKLKTFAKFYVNNNLTAKDLILTENFHKQDLKQVMFIIIYYANYLKLDEKLLDYNGNFLKEIATELLDTKKTFLKIKCKDYFLVKDYDRIYFVKEEWFKTYSIEINNREDFSKLNFLQETIYLQRVMDEDGFKFPYLISNDYDSYKLKSYCDKKKTNRYFIDKKVTYKLRYEKPAVISLNNDKIVNYKSF</sequence>
<evidence type="ECO:0000256" key="4">
    <source>
        <dbReference type="ARBA" id="ARBA00022840"/>
    </source>
</evidence>
<dbReference type="EC" id="6.3.4.19" evidence="6"/>
<feature type="binding site" evidence="6">
    <location>
        <begin position="14"/>
        <end position="19"/>
    </location>
    <ligand>
        <name>ATP</name>
        <dbReference type="ChEBI" id="CHEBI:30616"/>
    </ligand>
</feature>
<dbReference type="OrthoDB" id="9807403at2"/>
<dbReference type="KEGG" id="mlac:CP520_03050"/>